<evidence type="ECO:0000259" key="1">
    <source>
        <dbReference type="PROSITE" id="PS50112"/>
    </source>
</evidence>
<dbReference type="CDD" id="cd00130">
    <property type="entry name" value="PAS"/>
    <property type="match status" value="1"/>
</dbReference>
<accession>A0A1B7LDX8</accession>
<comment type="caution">
    <text evidence="3">The sequence shown here is derived from an EMBL/GenBank/DDBJ whole genome shotgun (WGS) entry which is preliminary data.</text>
</comment>
<protein>
    <recommendedName>
        <fullName evidence="5">PAS domain-containing protein</fullName>
    </recommendedName>
</protein>
<gene>
    <name evidence="3" type="ORF">A6M21_00430</name>
</gene>
<dbReference type="PANTHER" id="PTHR44757:SF2">
    <property type="entry name" value="BIOFILM ARCHITECTURE MAINTENANCE PROTEIN MBAA"/>
    <property type="match status" value="1"/>
</dbReference>
<dbReference type="SMART" id="SM00091">
    <property type="entry name" value="PAS"/>
    <property type="match status" value="2"/>
</dbReference>
<dbReference type="AlphaFoldDB" id="A0A1B7LDX8"/>
<evidence type="ECO:0000313" key="4">
    <source>
        <dbReference type="Proteomes" id="UP000078532"/>
    </source>
</evidence>
<dbReference type="InterPro" id="IPR035965">
    <property type="entry name" value="PAS-like_dom_sf"/>
</dbReference>
<dbReference type="Gene3D" id="3.30.450.20">
    <property type="entry name" value="PAS domain"/>
    <property type="match status" value="2"/>
</dbReference>
<dbReference type="PANTHER" id="PTHR44757">
    <property type="entry name" value="DIGUANYLATE CYCLASE DGCP"/>
    <property type="match status" value="1"/>
</dbReference>
<dbReference type="PROSITE" id="PS50113">
    <property type="entry name" value="PAC"/>
    <property type="match status" value="1"/>
</dbReference>
<dbReference type="RefSeq" id="WP_066668844.1">
    <property type="nucleotide sequence ID" value="NZ_LYVF01000165.1"/>
</dbReference>
<dbReference type="InterPro" id="IPR052155">
    <property type="entry name" value="Biofilm_reg_signaling"/>
</dbReference>
<evidence type="ECO:0000259" key="2">
    <source>
        <dbReference type="PROSITE" id="PS50113"/>
    </source>
</evidence>
<dbReference type="InterPro" id="IPR013767">
    <property type="entry name" value="PAS_fold"/>
</dbReference>
<dbReference type="SUPFAM" id="SSF55785">
    <property type="entry name" value="PYP-like sensor domain (PAS domain)"/>
    <property type="match status" value="2"/>
</dbReference>
<dbReference type="EMBL" id="LYVF01000165">
    <property type="protein sequence ID" value="OAT81297.1"/>
    <property type="molecule type" value="Genomic_DNA"/>
</dbReference>
<dbReference type="STRING" id="1838280.A6M21_00430"/>
<dbReference type="GO" id="GO:0006355">
    <property type="term" value="P:regulation of DNA-templated transcription"/>
    <property type="evidence" value="ECO:0007669"/>
    <property type="project" value="InterPro"/>
</dbReference>
<reference evidence="3 4" key="1">
    <citation type="submission" date="2016-04" db="EMBL/GenBank/DDBJ databases">
        <authorList>
            <person name="Evans L.H."/>
            <person name="Alamgir A."/>
            <person name="Owens N."/>
            <person name="Weber N.D."/>
            <person name="Virtaneva K."/>
            <person name="Barbian K."/>
            <person name="Babar A."/>
            <person name="Rosenke K."/>
        </authorList>
    </citation>
    <scope>NUCLEOTIDE SEQUENCE [LARGE SCALE GENOMIC DNA]</scope>
    <source>
        <strain evidence="3 4">LMa1</strain>
    </source>
</reference>
<dbReference type="NCBIfam" id="TIGR00229">
    <property type="entry name" value="sensory_box"/>
    <property type="match status" value="2"/>
</dbReference>
<keyword evidence="4" id="KW-1185">Reference proteome</keyword>
<name>A0A1B7LDX8_9FIRM</name>
<evidence type="ECO:0000313" key="3">
    <source>
        <dbReference type="EMBL" id="OAT81297.1"/>
    </source>
</evidence>
<dbReference type="PROSITE" id="PS50112">
    <property type="entry name" value="PAS"/>
    <property type="match status" value="1"/>
</dbReference>
<dbReference type="InterPro" id="IPR000014">
    <property type="entry name" value="PAS"/>
</dbReference>
<feature type="domain" description="PAC" evidence="2">
    <location>
        <begin position="231"/>
        <end position="280"/>
    </location>
</feature>
<dbReference type="Proteomes" id="UP000078532">
    <property type="component" value="Unassembled WGS sequence"/>
</dbReference>
<organism evidence="3 4">
    <name type="scientific">Desulfotomaculum copahuensis</name>
    <dbReference type="NCBI Taxonomy" id="1838280"/>
    <lineage>
        <taxon>Bacteria</taxon>
        <taxon>Bacillati</taxon>
        <taxon>Bacillota</taxon>
        <taxon>Clostridia</taxon>
        <taxon>Eubacteriales</taxon>
        <taxon>Desulfotomaculaceae</taxon>
        <taxon>Desulfotomaculum</taxon>
    </lineage>
</organism>
<proteinExistence type="predicted"/>
<dbReference type="Pfam" id="PF00989">
    <property type="entry name" value="PAS"/>
    <property type="match status" value="1"/>
</dbReference>
<sequence length="280" mass="31995">MKDDDKSKEQLICELNDLRKQTRFYKNVLEQLPVCTIAYDETEKAIYRNKQSKIIDGYDDEQMLGLSRADYLSRLQIKPGKISKITHYHHADNNFRDGIYSLNETTLLTRDGNLKNVLLTGGFIYDDQNNFVCACGCALDISSYIGEIEYVDHKLQEQLFFMQRLVDTIPNPLYYKDINGLFLGCNKAFEEFTGLTKENIIGKTVFEVYPQDLAVKFHQMDAVLFNAPGIQIYETLFPYADGSRRNVILNKATYLDGNGTTAGLVGVAIDITERKQMEEA</sequence>
<dbReference type="OrthoDB" id="1795357at2"/>
<feature type="domain" description="PAS" evidence="1">
    <location>
        <begin position="158"/>
        <end position="212"/>
    </location>
</feature>
<dbReference type="InterPro" id="IPR000700">
    <property type="entry name" value="PAS-assoc_C"/>
</dbReference>
<evidence type="ECO:0008006" key="5">
    <source>
        <dbReference type="Google" id="ProtNLM"/>
    </source>
</evidence>